<sequence length="235" mass="25953">MACEVERAVVREVIRLGARVSRKRSAGSSIERAVRTGVCARNSASVFAMRTEQLLCEHGGPAAFARAQLCARALTLEDGFEWIRRLGAHADALQHFERTGGFEPQLRTPDVIYAVGQLVAHKHFHVDASNGTGVIYGWTSTCEASVGSHDAARFVDNRRTFARIDAAGGRLRQPFYRLLTRGGESRLVAQELLQPLGARDACADRPVQGASFFFVRIARRGLYEPNGWLRALYPQ</sequence>
<organism evidence="2 3">
    <name type="scientific">Diacronema lutheri</name>
    <name type="common">Unicellular marine alga</name>
    <name type="synonym">Monochrysis lutheri</name>
    <dbReference type="NCBI Taxonomy" id="2081491"/>
    <lineage>
        <taxon>Eukaryota</taxon>
        <taxon>Haptista</taxon>
        <taxon>Haptophyta</taxon>
        <taxon>Pavlovophyceae</taxon>
        <taxon>Pavlovales</taxon>
        <taxon>Pavlovaceae</taxon>
        <taxon>Diacronema</taxon>
    </lineage>
</organism>
<protein>
    <recommendedName>
        <fullName evidence="1">Hemimethylated DNA-binding domain-containing protein</fullName>
    </recommendedName>
</protein>
<accession>A0A8J5XJZ7</accession>
<dbReference type="SUPFAM" id="SSF141255">
    <property type="entry name" value="YccV-like"/>
    <property type="match status" value="1"/>
</dbReference>
<dbReference type="GO" id="GO:0003677">
    <property type="term" value="F:DNA binding"/>
    <property type="evidence" value="ECO:0007669"/>
    <property type="project" value="InterPro"/>
</dbReference>
<dbReference type="SMART" id="SM00992">
    <property type="entry name" value="YccV-like"/>
    <property type="match status" value="1"/>
</dbReference>
<feature type="domain" description="Hemimethylated DNA-binding" evidence="1">
    <location>
        <begin position="110"/>
        <end position="226"/>
    </location>
</feature>
<dbReference type="Pfam" id="PF08755">
    <property type="entry name" value="YccV-like"/>
    <property type="match status" value="1"/>
</dbReference>
<dbReference type="InterPro" id="IPR036623">
    <property type="entry name" value="Hemimethylated_DNA-bd_sf"/>
</dbReference>
<keyword evidence="3" id="KW-1185">Reference proteome</keyword>
<dbReference type="EMBL" id="JAGTXO010000009">
    <property type="protein sequence ID" value="KAG8465777.1"/>
    <property type="molecule type" value="Genomic_DNA"/>
</dbReference>
<dbReference type="Proteomes" id="UP000751190">
    <property type="component" value="Unassembled WGS sequence"/>
</dbReference>
<reference evidence="2" key="1">
    <citation type="submission" date="2021-05" db="EMBL/GenBank/DDBJ databases">
        <title>The genome of the haptophyte Pavlova lutheri (Diacronema luteri, Pavlovales) - a model for lipid biosynthesis in eukaryotic algae.</title>
        <authorList>
            <person name="Hulatt C.J."/>
            <person name="Posewitz M.C."/>
        </authorList>
    </citation>
    <scope>NUCLEOTIDE SEQUENCE</scope>
    <source>
        <strain evidence="2">NIVA-4/92</strain>
    </source>
</reference>
<dbReference type="Gene3D" id="2.30.30.390">
    <property type="entry name" value="Hemimethylated DNA-binding domain"/>
    <property type="match status" value="1"/>
</dbReference>
<evidence type="ECO:0000313" key="3">
    <source>
        <dbReference type="Proteomes" id="UP000751190"/>
    </source>
</evidence>
<dbReference type="InterPro" id="IPR011722">
    <property type="entry name" value="Hemimethylated_DNA-bd_dom"/>
</dbReference>
<name>A0A8J5XJZ7_DIALT</name>
<evidence type="ECO:0000313" key="2">
    <source>
        <dbReference type="EMBL" id="KAG8465777.1"/>
    </source>
</evidence>
<gene>
    <name evidence="2" type="ORF">KFE25_005347</name>
</gene>
<dbReference type="AlphaFoldDB" id="A0A8J5XJZ7"/>
<comment type="caution">
    <text evidence="2">The sequence shown here is derived from an EMBL/GenBank/DDBJ whole genome shotgun (WGS) entry which is preliminary data.</text>
</comment>
<evidence type="ECO:0000259" key="1">
    <source>
        <dbReference type="SMART" id="SM00992"/>
    </source>
</evidence>
<proteinExistence type="predicted"/>